<dbReference type="RefSeq" id="XP_004036503.1">
    <property type="nucleotide sequence ID" value="XM_004036455.1"/>
</dbReference>
<dbReference type="InterPro" id="IPR036322">
    <property type="entry name" value="WD40_repeat_dom_sf"/>
</dbReference>
<dbReference type="GO" id="GO:0031491">
    <property type="term" value="F:nucleosome binding"/>
    <property type="evidence" value="ECO:0007669"/>
    <property type="project" value="TreeGrafter"/>
</dbReference>
<dbReference type="GO" id="GO:0005634">
    <property type="term" value="C:nucleus"/>
    <property type="evidence" value="ECO:0007669"/>
    <property type="project" value="InterPro"/>
</dbReference>
<sequence length="411" mass="48266">QNRQIFSVKGKQWYFAVEQKMTNQNQQRHKYHPIIRKKLIKQKQILSQQTQKVSKDYRQIQFNGVQTINTQPQLSKNQQYGNIKVKIYTNIKNLRTMNQKQQQQVGRQILRKQHQVVQMAKLQQEQLIIKKQTQKIKELTHDNKILGLVWDTYDKYLAALYSDNNVIIWKCNSWEKSYIISLTCPISNNCQKISSKREDRKIDWSPDYRYVLVPSLDDKIVPFACALDRHYDFKICKTFMGPFSSINCVKFNPNLFEYKKCVINIFAQGDNDGNISIWGLGEGFVAKKPFFLFKSHPNGNELIEDICWNAQGNMLIASTLKKYVFVALFSESVFGKQLTLKEKQEYLEGQYGSLRTFSSNNVKFKVFKANKNTMEEEKEEEGKININMNTEMNKELIEKIQKNIRSVNSLS</sequence>
<reference evidence="1 2" key="1">
    <citation type="submission" date="2011-07" db="EMBL/GenBank/DDBJ databases">
        <authorList>
            <person name="Coyne R."/>
            <person name="Brami D."/>
            <person name="Johnson J."/>
            <person name="Hostetler J."/>
            <person name="Hannick L."/>
            <person name="Clark T."/>
            <person name="Cassidy-Hanley D."/>
            <person name="Inman J."/>
        </authorList>
    </citation>
    <scope>NUCLEOTIDE SEQUENCE [LARGE SCALE GENOMIC DNA]</scope>
    <source>
        <strain evidence="1 2">G5</strain>
    </source>
</reference>
<keyword evidence="2" id="KW-1185">Reference proteome</keyword>
<evidence type="ECO:0000313" key="2">
    <source>
        <dbReference type="Proteomes" id="UP000008983"/>
    </source>
</evidence>
<dbReference type="PANTHER" id="PTHR13831">
    <property type="entry name" value="MEMBER OF THE HIR1 FAMILY OF WD-REPEAT PROTEINS"/>
    <property type="match status" value="1"/>
</dbReference>
<dbReference type="EMBL" id="GL983642">
    <property type="protein sequence ID" value="EGR32517.1"/>
    <property type="molecule type" value="Genomic_DNA"/>
</dbReference>
<dbReference type="eggNOG" id="KOG0973">
    <property type="taxonomic scope" value="Eukaryota"/>
</dbReference>
<dbReference type="OrthoDB" id="284411at2759"/>
<dbReference type="InterPro" id="IPR031120">
    <property type="entry name" value="HIR1-like"/>
</dbReference>
<dbReference type="GO" id="GO:0000417">
    <property type="term" value="C:HIR complex"/>
    <property type="evidence" value="ECO:0007669"/>
    <property type="project" value="TreeGrafter"/>
</dbReference>
<organism evidence="1 2">
    <name type="scientific">Ichthyophthirius multifiliis</name>
    <name type="common">White spot disease agent</name>
    <name type="synonym">Ich</name>
    <dbReference type="NCBI Taxonomy" id="5932"/>
    <lineage>
        <taxon>Eukaryota</taxon>
        <taxon>Sar</taxon>
        <taxon>Alveolata</taxon>
        <taxon>Ciliophora</taxon>
        <taxon>Intramacronucleata</taxon>
        <taxon>Oligohymenophorea</taxon>
        <taxon>Hymenostomatida</taxon>
        <taxon>Ophryoglenina</taxon>
        <taxon>Ichthyophthirius</taxon>
    </lineage>
</organism>
<dbReference type="InterPro" id="IPR001680">
    <property type="entry name" value="WD40_rpt"/>
</dbReference>
<dbReference type="SUPFAM" id="SSF50978">
    <property type="entry name" value="WD40 repeat-like"/>
    <property type="match status" value="1"/>
</dbReference>
<name>G0QQI7_ICHMU</name>
<protein>
    <submittedName>
        <fullName evidence="1">Uncharacterized protein</fullName>
    </submittedName>
</protein>
<evidence type="ECO:0000313" key="1">
    <source>
        <dbReference type="EMBL" id="EGR32517.1"/>
    </source>
</evidence>
<feature type="non-terminal residue" evidence="1">
    <location>
        <position position="1"/>
    </location>
</feature>
<dbReference type="PANTHER" id="PTHR13831:SF0">
    <property type="entry name" value="PROTEIN HIRA"/>
    <property type="match status" value="1"/>
</dbReference>
<dbReference type="InterPro" id="IPR015943">
    <property type="entry name" value="WD40/YVTN_repeat-like_dom_sf"/>
</dbReference>
<dbReference type="Gene3D" id="2.130.10.10">
    <property type="entry name" value="YVTN repeat-like/Quinoprotein amine dehydrogenase"/>
    <property type="match status" value="1"/>
</dbReference>
<dbReference type="AlphaFoldDB" id="G0QQI7"/>
<dbReference type="Proteomes" id="UP000008983">
    <property type="component" value="Unassembled WGS sequence"/>
</dbReference>
<accession>G0QQI7</accession>
<dbReference type="SMART" id="SM00320">
    <property type="entry name" value="WD40"/>
    <property type="match status" value="3"/>
</dbReference>
<dbReference type="GO" id="GO:0000785">
    <property type="term" value="C:chromatin"/>
    <property type="evidence" value="ECO:0007669"/>
    <property type="project" value="TreeGrafter"/>
</dbReference>
<dbReference type="GeneID" id="14908680"/>
<proteinExistence type="predicted"/>
<dbReference type="GO" id="GO:0006338">
    <property type="term" value="P:chromatin remodeling"/>
    <property type="evidence" value="ECO:0007669"/>
    <property type="project" value="TreeGrafter"/>
</dbReference>
<gene>
    <name evidence="1" type="ORF">IMG5_079600</name>
</gene>
<dbReference type="STRING" id="857967.G0QQI7"/>
<dbReference type="GO" id="GO:0006351">
    <property type="term" value="P:DNA-templated transcription"/>
    <property type="evidence" value="ECO:0007669"/>
    <property type="project" value="InterPro"/>
</dbReference>
<dbReference type="InParanoid" id="G0QQI7"/>